<keyword evidence="2" id="KW-1185">Reference proteome</keyword>
<dbReference type="Proteomes" id="UP000199494">
    <property type="component" value="Unassembled WGS sequence"/>
</dbReference>
<reference evidence="1 2" key="1">
    <citation type="submission" date="2016-10" db="EMBL/GenBank/DDBJ databases">
        <authorList>
            <person name="de Groot N.N."/>
        </authorList>
    </citation>
    <scope>NUCLEOTIDE SEQUENCE [LARGE SCALE GENOMIC DNA]</scope>
    <source>
        <strain evidence="1 2">CGMCC 4.5506</strain>
    </source>
</reference>
<dbReference type="RefSeq" id="WP_110057647.1">
    <property type="nucleotide sequence ID" value="NZ_CP016353.1"/>
</dbReference>
<dbReference type="AlphaFoldDB" id="A0A1G6K9B8"/>
<evidence type="ECO:0000313" key="2">
    <source>
        <dbReference type="Proteomes" id="UP000199494"/>
    </source>
</evidence>
<name>A0A1G6K9B8_9PSEU</name>
<dbReference type="EMBL" id="FMZE01000001">
    <property type="protein sequence ID" value="SDC27175.1"/>
    <property type="molecule type" value="Genomic_DNA"/>
</dbReference>
<organism evidence="1 2">
    <name type="scientific">Prauserella marina</name>
    <dbReference type="NCBI Taxonomy" id="530584"/>
    <lineage>
        <taxon>Bacteria</taxon>
        <taxon>Bacillati</taxon>
        <taxon>Actinomycetota</taxon>
        <taxon>Actinomycetes</taxon>
        <taxon>Pseudonocardiales</taxon>
        <taxon>Pseudonocardiaceae</taxon>
        <taxon>Prauserella</taxon>
    </lineage>
</organism>
<dbReference type="STRING" id="530584.SAMN05421630_1011076"/>
<gene>
    <name evidence="1" type="ORF">SAMN05421630_1011076</name>
</gene>
<dbReference type="OrthoDB" id="3296590at2"/>
<evidence type="ECO:0000313" key="1">
    <source>
        <dbReference type="EMBL" id="SDC27175.1"/>
    </source>
</evidence>
<protein>
    <submittedName>
        <fullName evidence="1">Uncharacterized protein</fullName>
    </submittedName>
</protein>
<proteinExistence type="predicted"/>
<sequence length="180" mass="20111">MTQRRPVVRAHRVEIPGRIRAADTVADPDYTWACELTAADGDDRTAVQWARAVFEGAPRPLRWFMLAGWLGVLRLRPGPRSDPDLVFGWEILSASPGRATLGIDGTAFTTHLVVDVQGPRVVHATFVRFERRRAKILWTVCDPVHRLTITYLMNRAARAAATADSDEPRRRAGDETSTPE</sequence>
<accession>A0A1G6K9B8</accession>